<keyword evidence="2" id="KW-1185">Reference proteome</keyword>
<evidence type="ECO:0000313" key="2">
    <source>
        <dbReference type="Proteomes" id="UP000325081"/>
    </source>
</evidence>
<sequence length="178" mass="20795">MNWDFGVKDDQNKRLEENKIKRQLNSVVRPSVFALVVVFYYCVDKIMVKSILGSLFRNLIVMHSSMYKTQKDVKGLGAWIMVNKLIILCLRNLTFLRSWTVALFLTDYPFRSLHIYTTCKEAVASNNSFSDDLIKDEVDLSIGNYRELFGVSLDNLGPDIWRCLYGWVFRTERHVRVP</sequence>
<feature type="non-terminal residue" evidence="1">
    <location>
        <position position="178"/>
    </location>
</feature>
<dbReference type="AlphaFoldDB" id="A0A5A7NWT2"/>
<dbReference type="Proteomes" id="UP000325081">
    <property type="component" value="Unassembled WGS sequence"/>
</dbReference>
<organism evidence="1 2">
    <name type="scientific">Striga asiatica</name>
    <name type="common">Asiatic witchweed</name>
    <name type="synonym">Buchnera asiatica</name>
    <dbReference type="NCBI Taxonomy" id="4170"/>
    <lineage>
        <taxon>Eukaryota</taxon>
        <taxon>Viridiplantae</taxon>
        <taxon>Streptophyta</taxon>
        <taxon>Embryophyta</taxon>
        <taxon>Tracheophyta</taxon>
        <taxon>Spermatophyta</taxon>
        <taxon>Magnoliopsida</taxon>
        <taxon>eudicotyledons</taxon>
        <taxon>Gunneridae</taxon>
        <taxon>Pentapetalae</taxon>
        <taxon>asterids</taxon>
        <taxon>lamiids</taxon>
        <taxon>Lamiales</taxon>
        <taxon>Orobanchaceae</taxon>
        <taxon>Buchnereae</taxon>
        <taxon>Striga</taxon>
    </lineage>
</organism>
<comment type="caution">
    <text evidence="1">The sequence shown here is derived from an EMBL/GenBank/DDBJ whole genome shotgun (WGS) entry which is preliminary data.</text>
</comment>
<name>A0A5A7NWT2_STRAF</name>
<dbReference type="EMBL" id="BKCP01000001">
    <property type="protein sequence ID" value="GER24975.1"/>
    <property type="molecule type" value="Genomic_DNA"/>
</dbReference>
<proteinExistence type="predicted"/>
<gene>
    <name evidence="1" type="ORF">STAS_00525</name>
</gene>
<evidence type="ECO:0000313" key="1">
    <source>
        <dbReference type="EMBL" id="GER24975.1"/>
    </source>
</evidence>
<protein>
    <submittedName>
        <fullName evidence="1">Zinc finger protein CONSTANS-LIKE 10</fullName>
    </submittedName>
</protein>
<accession>A0A5A7NWT2</accession>
<reference evidence="2" key="1">
    <citation type="journal article" date="2019" name="Curr. Biol.">
        <title>Genome Sequence of Striga asiatica Provides Insight into the Evolution of Plant Parasitism.</title>
        <authorList>
            <person name="Yoshida S."/>
            <person name="Kim S."/>
            <person name="Wafula E.K."/>
            <person name="Tanskanen J."/>
            <person name="Kim Y.M."/>
            <person name="Honaas L."/>
            <person name="Yang Z."/>
            <person name="Spallek T."/>
            <person name="Conn C.E."/>
            <person name="Ichihashi Y."/>
            <person name="Cheong K."/>
            <person name="Cui S."/>
            <person name="Der J.P."/>
            <person name="Gundlach H."/>
            <person name="Jiao Y."/>
            <person name="Hori C."/>
            <person name="Ishida J.K."/>
            <person name="Kasahara H."/>
            <person name="Kiba T."/>
            <person name="Kim M.S."/>
            <person name="Koo N."/>
            <person name="Laohavisit A."/>
            <person name="Lee Y.H."/>
            <person name="Lumba S."/>
            <person name="McCourt P."/>
            <person name="Mortimer J.C."/>
            <person name="Mutuku J.M."/>
            <person name="Nomura T."/>
            <person name="Sasaki-Sekimoto Y."/>
            <person name="Seto Y."/>
            <person name="Wang Y."/>
            <person name="Wakatake T."/>
            <person name="Sakakibara H."/>
            <person name="Demura T."/>
            <person name="Yamaguchi S."/>
            <person name="Yoneyama K."/>
            <person name="Manabe R.I."/>
            <person name="Nelson D.C."/>
            <person name="Schulman A.H."/>
            <person name="Timko M.P."/>
            <person name="dePamphilis C.W."/>
            <person name="Choi D."/>
            <person name="Shirasu K."/>
        </authorList>
    </citation>
    <scope>NUCLEOTIDE SEQUENCE [LARGE SCALE GENOMIC DNA]</scope>
    <source>
        <strain evidence="2">cv. UVA1</strain>
    </source>
</reference>